<dbReference type="Pfam" id="PF20168">
    <property type="entry name" value="PDS5"/>
    <property type="match status" value="1"/>
</dbReference>
<dbReference type="PANTHER" id="PTHR12663:SF0">
    <property type="entry name" value="PRECOCIOUS DISSOCIATION OF SISTERS 5, ISOFORM A"/>
    <property type="match status" value="1"/>
</dbReference>
<evidence type="ECO:0000256" key="6">
    <source>
        <dbReference type="SAM" id="MobiDB-lite"/>
    </source>
</evidence>
<dbReference type="GO" id="GO:0006281">
    <property type="term" value="P:DNA repair"/>
    <property type="evidence" value="ECO:0007669"/>
    <property type="project" value="TreeGrafter"/>
</dbReference>
<keyword evidence="5" id="KW-0131">Cell cycle</keyword>
<dbReference type="GO" id="GO:0007064">
    <property type="term" value="P:mitotic sister chromatid cohesion"/>
    <property type="evidence" value="ECO:0007669"/>
    <property type="project" value="InterPro"/>
</dbReference>
<dbReference type="SUPFAM" id="SSF48371">
    <property type="entry name" value="ARM repeat"/>
    <property type="match status" value="1"/>
</dbReference>
<dbReference type="GO" id="GO:0000785">
    <property type="term" value="C:chromatin"/>
    <property type="evidence" value="ECO:0007669"/>
    <property type="project" value="TreeGrafter"/>
</dbReference>
<dbReference type="GO" id="GO:0005634">
    <property type="term" value="C:nucleus"/>
    <property type="evidence" value="ECO:0007669"/>
    <property type="project" value="UniProtKB-SubCell"/>
</dbReference>
<keyword evidence="2" id="KW-0132">Cell division</keyword>
<reference evidence="8" key="1">
    <citation type="submission" date="2017-01" db="EMBL/GenBank/DDBJ databases">
        <title>Comparative genomics of anhydrobiosis in the tardigrade Hypsibius dujardini.</title>
        <authorList>
            <person name="Yoshida Y."/>
            <person name="Koutsovoulos G."/>
            <person name="Laetsch D."/>
            <person name="Stevens L."/>
            <person name="Kumar S."/>
            <person name="Horikawa D."/>
            <person name="Ishino K."/>
            <person name="Komine S."/>
            <person name="Tomita M."/>
            <person name="Blaxter M."/>
            <person name="Arakawa K."/>
        </authorList>
    </citation>
    <scope>NUCLEOTIDE SEQUENCE [LARGE SCALE GENOMIC DNA]</scope>
    <source>
        <strain evidence="8">Z151</strain>
    </source>
</reference>
<evidence type="ECO:0000256" key="4">
    <source>
        <dbReference type="ARBA" id="ARBA00023242"/>
    </source>
</evidence>
<feature type="region of interest" description="Disordered" evidence="6">
    <location>
        <begin position="1187"/>
        <end position="1233"/>
    </location>
</feature>
<comment type="subcellular location">
    <subcellularLocation>
        <location evidence="1">Nucleus</location>
    </subcellularLocation>
</comment>
<dbReference type="EMBL" id="MTYJ01000110">
    <property type="protein sequence ID" value="OQV14101.1"/>
    <property type="molecule type" value="Genomic_DNA"/>
</dbReference>
<dbReference type="InterPro" id="IPR016024">
    <property type="entry name" value="ARM-type_fold"/>
</dbReference>
<feature type="compositionally biased region" description="Acidic residues" evidence="6">
    <location>
        <begin position="1217"/>
        <end position="1233"/>
    </location>
</feature>
<accession>A0A1W0WFX9</accession>
<keyword evidence="3" id="KW-0498">Mitosis</keyword>
<dbReference type="Proteomes" id="UP000192578">
    <property type="component" value="Unassembled WGS sequence"/>
</dbReference>
<feature type="compositionally biased region" description="Basic and acidic residues" evidence="6">
    <location>
        <begin position="1189"/>
        <end position="1203"/>
    </location>
</feature>
<evidence type="ECO:0000313" key="8">
    <source>
        <dbReference type="Proteomes" id="UP000192578"/>
    </source>
</evidence>
<evidence type="ECO:0000313" key="7">
    <source>
        <dbReference type="EMBL" id="OQV14101.1"/>
    </source>
</evidence>
<evidence type="ECO:0000256" key="2">
    <source>
        <dbReference type="ARBA" id="ARBA00022618"/>
    </source>
</evidence>
<dbReference type="AlphaFoldDB" id="A0A1W0WFX9"/>
<keyword evidence="8" id="KW-1185">Reference proteome</keyword>
<name>A0A1W0WFX9_HYPEX</name>
<dbReference type="InterPro" id="IPR011989">
    <property type="entry name" value="ARM-like"/>
</dbReference>
<dbReference type="Gene3D" id="1.25.10.10">
    <property type="entry name" value="Leucine-rich Repeat Variant"/>
    <property type="match status" value="1"/>
</dbReference>
<dbReference type="OrthoDB" id="200660at2759"/>
<protein>
    <submittedName>
        <fullName evidence="7">Sister chromatid cohesion protein PDS5-like protein A</fullName>
    </submittedName>
</protein>
<evidence type="ECO:0000256" key="5">
    <source>
        <dbReference type="ARBA" id="ARBA00023306"/>
    </source>
</evidence>
<gene>
    <name evidence="7" type="ORF">BV898_11676</name>
</gene>
<evidence type="ECO:0000256" key="3">
    <source>
        <dbReference type="ARBA" id="ARBA00022776"/>
    </source>
</evidence>
<evidence type="ECO:0000256" key="1">
    <source>
        <dbReference type="ARBA" id="ARBA00004123"/>
    </source>
</evidence>
<comment type="caution">
    <text evidence="7">The sequence shown here is derived from an EMBL/GenBank/DDBJ whole genome shotgun (WGS) entry which is preliminary data.</text>
</comment>
<organism evidence="7 8">
    <name type="scientific">Hypsibius exemplaris</name>
    <name type="common">Freshwater tardigrade</name>
    <dbReference type="NCBI Taxonomy" id="2072580"/>
    <lineage>
        <taxon>Eukaryota</taxon>
        <taxon>Metazoa</taxon>
        <taxon>Ecdysozoa</taxon>
        <taxon>Tardigrada</taxon>
        <taxon>Eutardigrada</taxon>
        <taxon>Parachela</taxon>
        <taxon>Hypsibioidea</taxon>
        <taxon>Hypsibiidae</taxon>
        <taxon>Hypsibius</taxon>
    </lineage>
</organism>
<dbReference type="InterPro" id="IPR039776">
    <property type="entry name" value="Pds5"/>
</dbReference>
<dbReference type="PANTHER" id="PTHR12663">
    <property type="entry name" value="ANDROGEN INDUCED INHIBITOR OF PROLIFERATION AS3 / PDS5-RELATED"/>
    <property type="match status" value="1"/>
</dbReference>
<keyword evidence="4" id="KW-0539">Nucleus</keyword>
<proteinExistence type="predicted"/>
<sequence length="1233" mass="139142">MATENGGTSILSTYRSITSDLKSEDLIRLLREVVNKLRDVDGGDTKKVVSKKLAEHFAAPAFLDHPDNHVQALVATCLVEMFRIYVGTEDDEMASQETQAQMGPLSNVALLQSVLEFLIEQLHQLLNPQSSHYGLGLHIVQTMATTKAFALVFNIEEQQRVLEELVEMFFSIVSEKHGATKMIFLDILTQILGDPDIVITPRLLTILLHPLTREGQRTNPSAHNMSKDLLRNIPKGLEPCISSYFTSQLVFETSENEETRHNTLEIMLELFNISPQLVASALKHLDHHIGSNVLKDRLECVFLLGEMFVSTKFTEATAADRELLVGLAIRRLTDAEEKVRIQAVRVGKNFVCAQKADEDKARLKEFVDNIGKRFFDPVSQVRCEAIRAIAGICETALDFVPAKLMEELGGRLLDKDHNVREVCVNAICDLFHRLLYDATFVPSSTDRTRVKLGPLLQLFIDTIVAIPERASAESKFLTKLLPATTNEQTLTHHLLYFYACAGPNGRRFFEDGLTKNMLIRKLFLDILSDDPDHVKRRKDYKRKIANLCPEFGAFGTGFDELIAKLLDEKNFRELAKTFASFSVQNYGIAFDELLKRCGNPTPTNHLLQAAKRLFEMVVPFRLTSKLCGIIFGTVADILNDHITDPEVLCRGAIAIQPEILRQRGSSFLQLVAFHLPKSFCASVHLDRLLKFWRDRDVDVAINIYRFFAACSRKLRTESHNKRIVETLIDKAQEFAAQDRDLSTASEAKYAVRILNGLSADRLTAFRQVLDWVKEVLQADEPDDIRRTAAVAAVGEMSACTAYGKEESLDKNDSFVQSEEEDPEDLETFAHDIAGVVENVMIPQLKFESMAKEKDAEEVWVEKGELSSNIQFFLASIKAIGKFLRSYRPLILKNDAYFLPVFWKAVNRLKACILESAKELKKMSDISREHVILCSARQLVRTLPKFDKLESSKEFSVLFLVMPKLTYTESQEEYLRCLFRAAVEEPAPGRLLAAASSAALCDDTGFYKAQVLLPMIEIIKRLRKYVIMDGQKFAAKLPERSLLYLIHTLALSKDFKESENIRDSVAWLEKMGPAIYCLLDALVSENQQFSPGVIHVLLRLTKQGHIASHAKNRKLDTKLYTLCDFTSALLEKRFPGAAKQECPIQPRLPEDILESERDPATAENTTDYFNTPLTVLKKGDGTVIVSIGSRSHDRSQSHDSDGTKRTRSKRSRSSNVERDDEVTIEDDDDAMDES</sequence>
<dbReference type="GO" id="GO:0051301">
    <property type="term" value="P:cell division"/>
    <property type="evidence" value="ECO:0007669"/>
    <property type="project" value="UniProtKB-KW"/>
</dbReference>